<accession>A0A657LRL3</accession>
<sequence length="129" mass="14088">MCFSRYCLICPDKALDGFVNLRRRLPARIDFPDSSQCFLHPAGAHRQPCFLCGRDGLPSAENTNLSAATRSPAADEDRPGFRAFAGPLSAVGIARGDARLLRAEAGLQSKAQRQGAKLEGYRRRSIARL</sequence>
<reference evidence="1 2" key="1">
    <citation type="submission" date="2016-02" db="EMBL/GenBank/DDBJ databases">
        <title>Genome sequencing of a beta-galactosidase producing bacteria Rhizobium sp. 59.</title>
        <authorList>
            <person name="Wang D."/>
            <person name="Kot W."/>
            <person name="Qin Y."/>
            <person name="Hansen L."/>
            <person name="Naqvi K."/>
            <person name="Rensing C."/>
        </authorList>
    </citation>
    <scope>NUCLEOTIDE SEQUENCE [LARGE SCALE GENOMIC DNA]</scope>
    <source>
        <strain evidence="1 2">59</strain>
    </source>
</reference>
<gene>
    <name evidence="1" type="ORF">AX760_03895</name>
</gene>
<organism evidence="1 2">
    <name type="scientific">Pararhizobium antarcticum</name>
    <dbReference type="NCBI Taxonomy" id="1798805"/>
    <lineage>
        <taxon>Bacteria</taxon>
        <taxon>Pseudomonadati</taxon>
        <taxon>Pseudomonadota</taxon>
        <taxon>Alphaproteobacteria</taxon>
        <taxon>Hyphomicrobiales</taxon>
        <taxon>Rhizobiaceae</taxon>
        <taxon>Rhizobium/Agrobacterium group</taxon>
        <taxon>Pararhizobium</taxon>
    </lineage>
</organism>
<dbReference type="EMBL" id="LSRP01000096">
    <property type="protein sequence ID" value="OJF94982.1"/>
    <property type="molecule type" value="Genomic_DNA"/>
</dbReference>
<keyword evidence="2" id="KW-1185">Reference proteome</keyword>
<comment type="caution">
    <text evidence="1">The sequence shown here is derived from an EMBL/GenBank/DDBJ whole genome shotgun (WGS) entry which is preliminary data.</text>
</comment>
<dbReference type="AlphaFoldDB" id="A0A657LRL3"/>
<name>A0A657LRL3_9HYPH</name>
<evidence type="ECO:0000313" key="2">
    <source>
        <dbReference type="Proteomes" id="UP000182661"/>
    </source>
</evidence>
<evidence type="ECO:0000313" key="1">
    <source>
        <dbReference type="EMBL" id="OJF94982.1"/>
    </source>
</evidence>
<dbReference type="Proteomes" id="UP000182661">
    <property type="component" value="Unassembled WGS sequence"/>
</dbReference>
<proteinExistence type="predicted"/>
<protein>
    <submittedName>
        <fullName evidence="1">Uncharacterized protein</fullName>
    </submittedName>
</protein>